<dbReference type="Proteomes" id="UP001575105">
    <property type="component" value="Unassembled WGS sequence"/>
</dbReference>
<dbReference type="SUPFAM" id="SSF52540">
    <property type="entry name" value="P-loop containing nucleoside triphosphate hydrolases"/>
    <property type="match status" value="1"/>
</dbReference>
<organism evidence="3 4">
    <name type="scientific">Natronomicrosphaera hydrolytica</name>
    <dbReference type="NCBI Taxonomy" id="3242702"/>
    <lineage>
        <taxon>Bacteria</taxon>
        <taxon>Pseudomonadati</taxon>
        <taxon>Planctomycetota</taxon>
        <taxon>Phycisphaerae</taxon>
        <taxon>Phycisphaerales</taxon>
        <taxon>Phycisphaeraceae</taxon>
        <taxon>Natronomicrosphaera</taxon>
    </lineage>
</organism>
<dbReference type="PANTHER" id="PTHR42714">
    <property type="entry name" value="TRNA MODIFICATION GTPASE GTPBP3"/>
    <property type="match status" value="1"/>
</dbReference>
<dbReference type="InterPro" id="IPR021871">
    <property type="entry name" value="DUF3482"/>
</dbReference>
<dbReference type="InterPro" id="IPR006073">
    <property type="entry name" value="GTP-bd"/>
</dbReference>
<dbReference type="RefSeq" id="WP_425344700.1">
    <property type="nucleotide sequence ID" value="NZ_JBGUBD010000003.1"/>
</dbReference>
<protein>
    <submittedName>
        <fullName evidence="3">GTPase/DUF3482 domain-containing protein</fullName>
    </submittedName>
</protein>
<evidence type="ECO:0000256" key="1">
    <source>
        <dbReference type="SAM" id="MobiDB-lite"/>
    </source>
</evidence>
<dbReference type="Pfam" id="PF01926">
    <property type="entry name" value="MMR_HSR1"/>
    <property type="match status" value="1"/>
</dbReference>
<sequence length="481" mass="52866">MSPNFPAAAPLKVAVVGHTNTGKTSLLRTLTRDTTFGEVSDSPATTRDVRGAALTVEGQPIAELYDTPGLEDPIALLERLEQLRGGERAIGHDLVQRFLAHDDARRVFAQEAKAIRQVMASDVALYVIDARESVLGKYRDEVAILTYCARPIVPVLNFIASPTARATEWRDELARLNLHAVAEFDTLELGEMSEQRLFEKMRTLLDSHREQIDAIIADRHRMRDALIANAANTIAELLIDAAAYVVRTPVDDEAKLAAAIDTLQQRIREREQRTVDQLLEDFRFRSDDYLPTDLPFKDGQWQFDLFNPETQRRFGVRTGGGAATGAAVGLIADIASAGLTLGTGTVLGAAIGGIVGSGAAEGRRLLNRIRGYRELCCDDATLITLTLRQLNLVRTLLRRGHASLTPVRLDTYDARPGKPAAPPRLPSPLRRARAQPNWSHIGSSKHARPGGTDRRRAAVSELSQLLSEKLRIPADRPINLL</sequence>
<proteinExistence type="predicted"/>
<accession>A0ABV4U3P2</accession>
<reference evidence="3 4" key="1">
    <citation type="submission" date="2024-08" db="EMBL/GenBank/DDBJ databases">
        <title>Whole-genome sequencing of halo(alkali)philic microorganisms from hypersaline lakes.</title>
        <authorList>
            <person name="Sorokin D.Y."/>
            <person name="Merkel A.Y."/>
            <person name="Messina E."/>
            <person name="Yakimov M."/>
        </authorList>
    </citation>
    <scope>NUCLEOTIDE SEQUENCE [LARGE SCALE GENOMIC DNA]</scope>
    <source>
        <strain evidence="3 4">AB-hyl4</strain>
    </source>
</reference>
<feature type="region of interest" description="Disordered" evidence="1">
    <location>
        <begin position="410"/>
        <end position="454"/>
    </location>
</feature>
<evidence type="ECO:0000313" key="4">
    <source>
        <dbReference type="Proteomes" id="UP001575105"/>
    </source>
</evidence>
<dbReference type="Pfam" id="PF11981">
    <property type="entry name" value="DUF3482"/>
    <property type="match status" value="1"/>
</dbReference>
<dbReference type="Gene3D" id="3.40.50.300">
    <property type="entry name" value="P-loop containing nucleotide triphosphate hydrolases"/>
    <property type="match status" value="1"/>
</dbReference>
<dbReference type="InterPro" id="IPR027417">
    <property type="entry name" value="P-loop_NTPase"/>
</dbReference>
<evidence type="ECO:0000259" key="2">
    <source>
        <dbReference type="Pfam" id="PF01926"/>
    </source>
</evidence>
<dbReference type="PANTHER" id="PTHR42714:SF7">
    <property type="entry name" value="G DOMAIN-CONTAINING PROTEIN"/>
    <property type="match status" value="1"/>
</dbReference>
<dbReference type="EMBL" id="JBGUBD010000003">
    <property type="protein sequence ID" value="MFA9477775.1"/>
    <property type="molecule type" value="Genomic_DNA"/>
</dbReference>
<comment type="caution">
    <text evidence="3">The sequence shown here is derived from an EMBL/GenBank/DDBJ whole genome shotgun (WGS) entry which is preliminary data.</text>
</comment>
<feature type="domain" description="G" evidence="2">
    <location>
        <begin position="12"/>
        <end position="157"/>
    </location>
</feature>
<gene>
    <name evidence="3" type="ORF">ACERK3_05645</name>
</gene>
<keyword evidence="4" id="KW-1185">Reference proteome</keyword>
<evidence type="ECO:0000313" key="3">
    <source>
        <dbReference type="EMBL" id="MFA9477775.1"/>
    </source>
</evidence>
<name>A0ABV4U3P2_9BACT</name>